<dbReference type="AlphaFoldDB" id="A0AA95KH29"/>
<gene>
    <name evidence="2" type="ORF">QJT80_06755</name>
</gene>
<sequence>MLEPLLQEINLVLAKYGYHITKIQTRSEPLTPRPDAGSDAFTNRPDGCPNPSTPLSDLDRKRQKLLQLIARGRPQV</sequence>
<accession>A0AA95KH29</accession>
<protein>
    <submittedName>
        <fullName evidence="2">Uncharacterized protein</fullName>
    </submittedName>
</protein>
<dbReference type="KEGG" id="tdu:QJT80_06755"/>
<organism evidence="2">
    <name type="scientific">Candidatus Thiocaldithrix dubininis</name>
    <dbReference type="NCBI Taxonomy" id="3080823"/>
    <lineage>
        <taxon>Bacteria</taxon>
        <taxon>Pseudomonadati</taxon>
        <taxon>Pseudomonadota</taxon>
        <taxon>Gammaproteobacteria</taxon>
        <taxon>Thiotrichales</taxon>
        <taxon>Thiotrichaceae</taxon>
        <taxon>Candidatus Thiocaldithrix</taxon>
    </lineage>
</organism>
<dbReference type="Proteomes" id="UP001300672">
    <property type="component" value="Chromosome"/>
</dbReference>
<evidence type="ECO:0000313" key="2">
    <source>
        <dbReference type="EMBL" id="WGZ92176.1"/>
    </source>
</evidence>
<dbReference type="EMBL" id="CP124755">
    <property type="protein sequence ID" value="WGZ92176.1"/>
    <property type="molecule type" value="Genomic_DNA"/>
</dbReference>
<evidence type="ECO:0000256" key="1">
    <source>
        <dbReference type="SAM" id="MobiDB-lite"/>
    </source>
</evidence>
<reference evidence="2" key="1">
    <citation type="journal article" date="2023" name="Int. J. Mol. Sci.">
        <title>Metagenomics Revealed a New Genus 'Candidatus Thiocaldithrix dubininis' gen. nov., sp. nov. and a New Species 'Candidatus Thiothrix putei' sp. nov. in the Family Thiotrichaceae, Some Members of Which Have Traits of Both Na+- and H+-Motive Energetics.</title>
        <authorList>
            <person name="Ravin N.V."/>
            <person name="Muntyan M.S."/>
            <person name="Smolyakov D.D."/>
            <person name="Rudenko T.S."/>
            <person name="Beletsky A.V."/>
            <person name="Mardanov A.V."/>
            <person name="Grabovich M.Y."/>
        </authorList>
    </citation>
    <scope>NUCLEOTIDE SEQUENCE</scope>
    <source>
        <strain evidence="2">GKL-01</strain>
    </source>
</reference>
<reference evidence="2" key="2">
    <citation type="submission" date="2023-04" db="EMBL/GenBank/DDBJ databases">
        <authorList>
            <person name="Beletskiy A.V."/>
            <person name="Mardanov A.V."/>
            <person name="Ravin N.V."/>
        </authorList>
    </citation>
    <scope>NUCLEOTIDE SEQUENCE</scope>
    <source>
        <strain evidence="2">GKL-01</strain>
    </source>
</reference>
<proteinExistence type="predicted"/>
<feature type="region of interest" description="Disordered" evidence="1">
    <location>
        <begin position="25"/>
        <end position="57"/>
    </location>
</feature>
<name>A0AA95KH29_9GAMM</name>